<organism evidence="2 3">
    <name type="scientific">Oryza sativa subsp. japonica</name>
    <name type="common">Rice</name>
    <dbReference type="NCBI Taxonomy" id="39947"/>
    <lineage>
        <taxon>Eukaryota</taxon>
        <taxon>Viridiplantae</taxon>
        <taxon>Streptophyta</taxon>
        <taxon>Embryophyta</taxon>
        <taxon>Tracheophyta</taxon>
        <taxon>Spermatophyta</taxon>
        <taxon>Magnoliopsida</taxon>
        <taxon>Liliopsida</taxon>
        <taxon>Poales</taxon>
        <taxon>Poaceae</taxon>
        <taxon>BOP clade</taxon>
        <taxon>Oryzoideae</taxon>
        <taxon>Oryzeae</taxon>
        <taxon>Oryzinae</taxon>
        <taxon>Oryza</taxon>
        <taxon>Oryza sativa</taxon>
    </lineage>
</organism>
<dbReference type="EMBL" id="AP005727">
    <property type="protein sequence ID" value="BAD23526.1"/>
    <property type="molecule type" value="Genomic_DNA"/>
</dbReference>
<evidence type="ECO:0000313" key="3">
    <source>
        <dbReference type="Proteomes" id="UP000000763"/>
    </source>
</evidence>
<proteinExistence type="predicted"/>
<dbReference type="Proteomes" id="UP000000763">
    <property type="component" value="Chromosome 9"/>
</dbReference>
<dbReference type="AlphaFoldDB" id="Q6K2B5"/>
<protein>
    <submittedName>
        <fullName evidence="2">Uncharacterized protein</fullName>
    </submittedName>
</protein>
<sequence length="68" mass="8198">MGVSCTRGCLNVLKKVYTLLIWCKLHVHQWDKDECGHHYYINLKYENNNGCHYYVNLKYEDDNKEKDT</sequence>
<name>Q6K2B5_ORYSJ</name>
<reference evidence="3" key="3">
    <citation type="journal article" date="2005" name="Nature">
        <title>The map-based sequence of the rice genome.</title>
        <authorList>
            <consortium name="International rice genome sequencing project (IRGSP)"/>
            <person name="Matsumoto T."/>
            <person name="Wu J."/>
            <person name="Kanamori H."/>
            <person name="Katayose Y."/>
            <person name="Fujisawa M."/>
            <person name="Namiki N."/>
            <person name="Mizuno H."/>
            <person name="Yamamoto K."/>
            <person name="Antonio B.A."/>
            <person name="Baba T."/>
            <person name="Sakata K."/>
            <person name="Nagamura Y."/>
            <person name="Aoki H."/>
            <person name="Arikawa K."/>
            <person name="Arita K."/>
            <person name="Bito T."/>
            <person name="Chiden Y."/>
            <person name="Fujitsuka N."/>
            <person name="Fukunaka R."/>
            <person name="Hamada M."/>
            <person name="Harada C."/>
            <person name="Hayashi A."/>
            <person name="Hijishita S."/>
            <person name="Honda M."/>
            <person name="Hosokawa S."/>
            <person name="Ichikawa Y."/>
            <person name="Idonuma A."/>
            <person name="Iijima M."/>
            <person name="Ikeda M."/>
            <person name="Ikeno M."/>
            <person name="Ito K."/>
            <person name="Ito S."/>
            <person name="Ito T."/>
            <person name="Ito Y."/>
            <person name="Ito Y."/>
            <person name="Iwabuchi A."/>
            <person name="Kamiya K."/>
            <person name="Karasawa W."/>
            <person name="Kurita K."/>
            <person name="Katagiri S."/>
            <person name="Kikuta A."/>
            <person name="Kobayashi H."/>
            <person name="Kobayashi N."/>
            <person name="Machita K."/>
            <person name="Maehara T."/>
            <person name="Masukawa M."/>
            <person name="Mizubayashi T."/>
            <person name="Mukai Y."/>
            <person name="Nagasaki H."/>
            <person name="Nagata Y."/>
            <person name="Naito S."/>
            <person name="Nakashima M."/>
            <person name="Nakama Y."/>
            <person name="Nakamichi Y."/>
            <person name="Nakamura M."/>
            <person name="Meguro A."/>
            <person name="Negishi M."/>
            <person name="Ohta I."/>
            <person name="Ohta T."/>
            <person name="Okamoto M."/>
            <person name="Ono N."/>
            <person name="Saji S."/>
            <person name="Sakaguchi M."/>
            <person name="Sakai K."/>
            <person name="Shibata M."/>
            <person name="Shimokawa T."/>
            <person name="Song J."/>
            <person name="Takazaki Y."/>
            <person name="Terasawa K."/>
            <person name="Tsugane M."/>
            <person name="Tsuji K."/>
            <person name="Ueda S."/>
            <person name="Waki K."/>
            <person name="Yamagata H."/>
            <person name="Yamamoto M."/>
            <person name="Yamamoto S."/>
            <person name="Yamane H."/>
            <person name="Yoshiki S."/>
            <person name="Yoshihara R."/>
            <person name="Yukawa K."/>
            <person name="Zhong H."/>
            <person name="Yano M."/>
            <person name="Yuan Q."/>
            <person name="Ouyang S."/>
            <person name="Liu J."/>
            <person name="Jones K.M."/>
            <person name="Gansberger K."/>
            <person name="Moffat K."/>
            <person name="Hill J."/>
            <person name="Bera J."/>
            <person name="Fadrosh D."/>
            <person name="Jin S."/>
            <person name="Johri S."/>
            <person name="Kim M."/>
            <person name="Overton L."/>
            <person name="Reardon M."/>
            <person name="Tsitrin T."/>
            <person name="Vuong H."/>
            <person name="Weaver B."/>
            <person name="Ciecko A."/>
            <person name="Tallon L."/>
            <person name="Jackson J."/>
            <person name="Pai G."/>
            <person name="Aken S.V."/>
            <person name="Utterback T."/>
            <person name="Reidmuller S."/>
            <person name="Feldblyum T."/>
            <person name="Hsiao J."/>
            <person name="Zismann V."/>
            <person name="Iobst S."/>
            <person name="de Vazeille A.R."/>
            <person name="Buell C.R."/>
            <person name="Ying K."/>
            <person name="Li Y."/>
            <person name="Lu T."/>
            <person name="Huang Y."/>
            <person name="Zhao Q."/>
            <person name="Feng Q."/>
            <person name="Zhang L."/>
            <person name="Zhu J."/>
            <person name="Weng Q."/>
            <person name="Mu J."/>
            <person name="Lu Y."/>
            <person name="Fan D."/>
            <person name="Liu Y."/>
            <person name="Guan J."/>
            <person name="Zhang Y."/>
            <person name="Yu S."/>
            <person name="Liu X."/>
            <person name="Zhang Y."/>
            <person name="Hong G."/>
            <person name="Han B."/>
            <person name="Choisne N."/>
            <person name="Demange N."/>
            <person name="Orjeda G."/>
            <person name="Samain S."/>
            <person name="Cattolico L."/>
            <person name="Pelletier E."/>
            <person name="Couloux A."/>
            <person name="Segurens B."/>
            <person name="Wincker P."/>
            <person name="D'Hont A."/>
            <person name="Scarpelli C."/>
            <person name="Weissenbach J."/>
            <person name="Salanoubat M."/>
            <person name="Quetier F."/>
            <person name="Yu Y."/>
            <person name="Kim H.R."/>
            <person name="Rambo T."/>
            <person name="Currie J."/>
            <person name="Collura K."/>
            <person name="Luo M."/>
            <person name="Yang T."/>
            <person name="Ammiraju J.S.S."/>
            <person name="Engler F."/>
            <person name="Soderlund C."/>
            <person name="Wing R.A."/>
            <person name="Palmer L.E."/>
            <person name="de la Bastide M."/>
            <person name="Spiegel L."/>
            <person name="Nascimento L."/>
            <person name="Zutavern T."/>
            <person name="O'Shaughnessy A."/>
            <person name="Dike S."/>
            <person name="Dedhia N."/>
            <person name="Preston R."/>
            <person name="Balija V."/>
            <person name="McCombie W.R."/>
            <person name="Chow T."/>
            <person name="Chen H."/>
            <person name="Chung M."/>
            <person name="Chen C."/>
            <person name="Shaw J."/>
            <person name="Wu H."/>
            <person name="Hsiao K."/>
            <person name="Chao Y."/>
            <person name="Chu M."/>
            <person name="Cheng C."/>
            <person name="Hour A."/>
            <person name="Lee P."/>
            <person name="Lin S."/>
            <person name="Lin Y."/>
            <person name="Liou J."/>
            <person name="Liu S."/>
            <person name="Hsing Y."/>
            <person name="Raghuvanshi S."/>
            <person name="Mohanty A."/>
            <person name="Bharti A.K."/>
            <person name="Gaur A."/>
            <person name="Gupta V."/>
            <person name="Kumar D."/>
            <person name="Ravi V."/>
            <person name="Vij S."/>
            <person name="Kapur A."/>
            <person name="Khurana P."/>
            <person name="Khurana P."/>
            <person name="Khurana J.P."/>
            <person name="Tyagi A.K."/>
            <person name="Gaikwad K."/>
            <person name="Singh A."/>
            <person name="Dalal V."/>
            <person name="Srivastava S."/>
            <person name="Dixit A."/>
            <person name="Pal A.K."/>
            <person name="Ghazi I.A."/>
            <person name="Yadav M."/>
            <person name="Pandit A."/>
            <person name="Bhargava A."/>
            <person name="Sureshbabu K."/>
            <person name="Batra K."/>
            <person name="Sharma T.R."/>
            <person name="Mohapatra T."/>
            <person name="Singh N.K."/>
            <person name="Messing J."/>
            <person name="Nelson A.B."/>
            <person name="Fuks G."/>
            <person name="Kavchok S."/>
            <person name="Keizer G."/>
            <person name="Linton E."/>
            <person name="Llaca V."/>
            <person name="Song R."/>
            <person name="Tanyolac B."/>
            <person name="Young S."/>
            <person name="Ho-Il K."/>
            <person name="Hahn J.H."/>
            <person name="Sangsakoo G."/>
            <person name="Vanavichit A."/>
            <person name="de Mattos Luiz.A.T."/>
            <person name="Zimmer P.D."/>
            <person name="Malone G."/>
            <person name="Dellagostin O."/>
            <person name="de Oliveira A.C."/>
            <person name="Bevan M."/>
            <person name="Bancroft I."/>
            <person name="Minx P."/>
            <person name="Cordum H."/>
            <person name="Wilson R."/>
            <person name="Cheng Z."/>
            <person name="Jin W."/>
            <person name="Jiang J."/>
            <person name="Leong S.A."/>
            <person name="Iwama H."/>
            <person name="Gojobori T."/>
            <person name="Itoh T."/>
            <person name="Niimura Y."/>
            <person name="Fujii Y."/>
            <person name="Habara T."/>
            <person name="Sakai H."/>
            <person name="Sato Y."/>
            <person name="Wilson G."/>
            <person name="Kumar K."/>
            <person name="McCouch S."/>
            <person name="Juretic N."/>
            <person name="Hoen D."/>
            <person name="Wright S."/>
            <person name="Bruskiewich R."/>
            <person name="Bureau T."/>
            <person name="Miyao A."/>
            <person name="Hirochika H."/>
            <person name="Nishikawa T."/>
            <person name="Kadowaki K."/>
            <person name="Sugiura M."/>
            <person name="Burr B."/>
            <person name="Sasaki T."/>
        </authorList>
    </citation>
    <scope>NUCLEOTIDE SEQUENCE [LARGE SCALE GENOMIC DNA]</scope>
    <source>
        <strain evidence="3">cv. Nipponbare</strain>
    </source>
</reference>
<gene>
    <name evidence="2" type="ORF">OSJNBa0011D16.32</name>
    <name evidence="1" type="ORF">OSJNBa0038I09.44</name>
</gene>
<accession>Q6K2B5</accession>
<dbReference type="EMBL" id="AP005892">
    <property type="protein sequence ID" value="BAD23701.1"/>
    <property type="molecule type" value="Genomic_DNA"/>
</dbReference>
<reference evidence="3" key="4">
    <citation type="journal article" date="2008" name="Nucleic Acids Res.">
        <title>The rice annotation project database (RAP-DB): 2008 update.</title>
        <authorList>
            <consortium name="The rice annotation project (RAP)"/>
        </authorList>
    </citation>
    <scope>GENOME REANNOTATION</scope>
    <source>
        <strain evidence="3">cv. Nipponbare</strain>
    </source>
</reference>
<evidence type="ECO:0000313" key="2">
    <source>
        <dbReference type="EMBL" id="BAD23701.1"/>
    </source>
</evidence>
<reference evidence="2" key="2">
    <citation type="submission" date="2002-11" db="EMBL/GenBank/DDBJ databases">
        <title>Oryza sativa nipponbare(GA3) genomic DNA, chromosome 9, BAC clone:OSJNBa0011D16.</title>
        <authorList>
            <person name="Sasaki T."/>
            <person name="Matsumoto T."/>
            <person name="Katayose Y."/>
        </authorList>
    </citation>
    <scope>NUCLEOTIDE SEQUENCE</scope>
</reference>
<evidence type="ECO:0000313" key="1">
    <source>
        <dbReference type="EMBL" id="BAD23526.1"/>
    </source>
</evidence>
<reference evidence="1" key="1">
    <citation type="submission" date="2002-09" db="EMBL/GenBank/DDBJ databases">
        <title>Oryza sativa nipponbare(GA3) genomic DNA, chromosome 9, BAC clone:OSJNBa0038I09.</title>
        <authorList>
            <person name="Sasaki T."/>
            <person name="Matsumoto T."/>
            <person name="Katayose Y."/>
        </authorList>
    </citation>
    <scope>NUCLEOTIDE SEQUENCE</scope>
</reference>